<comment type="subcellular location">
    <subcellularLocation>
        <location evidence="1">Secreted</location>
    </subcellularLocation>
</comment>
<keyword evidence="4" id="KW-0732">Signal</keyword>
<dbReference type="PROSITE" id="PS50279">
    <property type="entry name" value="BPTI_KUNITZ_2"/>
    <property type="match status" value="1"/>
</dbReference>
<feature type="signal peptide" evidence="4">
    <location>
        <begin position="1"/>
        <end position="22"/>
    </location>
</feature>
<dbReference type="PRINTS" id="PR00759">
    <property type="entry name" value="BASICPTASE"/>
</dbReference>
<accession>A0A803TI63</accession>
<evidence type="ECO:0000256" key="2">
    <source>
        <dbReference type="ARBA" id="ARBA00022525"/>
    </source>
</evidence>
<keyword evidence="7" id="KW-1185">Reference proteome</keyword>
<dbReference type="Gene3D" id="4.10.410.10">
    <property type="entry name" value="Pancreatic trypsin inhibitor Kunitz domain"/>
    <property type="match status" value="1"/>
</dbReference>
<dbReference type="InterPro" id="IPR020901">
    <property type="entry name" value="Prtase_inh_Kunz-CS"/>
</dbReference>
<name>A0A803TI63_ANOCA</name>
<reference evidence="6" key="2">
    <citation type="submission" date="2025-08" db="UniProtKB">
        <authorList>
            <consortium name="Ensembl"/>
        </authorList>
    </citation>
    <scope>IDENTIFICATION</scope>
</reference>
<dbReference type="Proteomes" id="UP000001646">
    <property type="component" value="Unplaced"/>
</dbReference>
<evidence type="ECO:0000256" key="1">
    <source>
        <dbReference type="ARBA" id="ARBA00004613"/>
    </source>
</evidence>
<keyword evidence="3" id="KW-1015">Disulfide bond</keyword>
<reference evidence="6" key="1">
    <citation type="submission" date="2009-12" db="EMBL/GenBank/DDBJ databases">
        <title>The Genome Sequence of Anolis carolinensis (Green Anole Lizard).</title>
        <authorList>
            <consortium name="The Genome Sequencing Platform"/>
            <person name="Di Palma F."/>
            <person name="Alfoldi J."/>
            <person name="Heiman D."/>
            <person name="Young S."/>
            <person name="Grabherr M."/>
            <person name="Johnson J."/>
            <person name="Lander E.S."/>
            <person name="Lindblad-Toh K."/>
        </authorList>
    </citation>
    <scope>NUCLEOTIDE SEQUENCE [LARGE SCALE GENOMIC DNA]</scope>
    <source>
        <strain evidence="6">JBL SC #1</strain>
    </source>
</reference>
<dbReference type="Ensembl" id="ENSACAT00000050738.1">
    <property type="protein sequence ID" value="ENSACAP00000034903.1"/>
    <property type="gene ID" value="ENSACAG00000024579.2"/>
</dbReference>
<dbReference type="Pfam" id="PF00014">
    <property type="entry name" value="Kunitz_BPTI"/>
    <property type="match status" value="1"/>
</dbReference>
<feature type="chain" id="PRO_5032513998" description="BPTI/Kunitz inhibitor domain-containing protein" evidence="4">
    <location>
        <begin position="23"/>
        <end position="147"/>
    </location>
</feature>
<sequence length="147" mass="16969">MYLHNHTIKMSIFTHVLGTLLAFETFLLFSPPEFCHLPPDAGPCFGYIPRYFYNPKSDKCEKFIYGGCRGNQNNFKTFKSCHYTCVGKWGNQGRGRRWRPTSWNEEICEIYLLFITSVLPHPSHPSGDSGISPNPDFLTWQQPLNNC</sequence>
<dbReference type="InParanoid" id="A0A803TI63"/>
<dbReference type="InterPro" id="IPR050098">
    <property type="entry name" value="TFPI/VKTCI-like"/>
</dbReference>
<dbReference type="InterPro" id="IPR036880">
    <property type="entry name" value="Kunitz_BPTI_sf"/>
</dbReference>
<dbReference type="PANTHER" id="PTHR10083">
    <property type="entry name" value="KUNITZ-TYPE PROTEASE INHIBITOR-RELATED"/>
    <property type="match status" value="1"/>
</dbReference>
<evidence type="ECO:0000256" key="4">
    <source>
        <dbReference type="SAM" id="SignalP"/>
    </source>
</evidence>
<evidence type="ECO:0000313" key="7">
    <source>
        <dbReference type="Proteomes" id="UP000001646"/>
    </source>
</evidence>
<dbReference type="CDD" id="cd22608">
    <property type="entry name" value="Kunitz_PPTI-like"/>
    <property type="match status" value="1"/>
</dbReference>
<dbReference type="PROSITE" id="PS00280">
    <property type="entry name" value="BPTI_KUNITZ_1"/>
    <property type="match status" value="1"/>
</dbReference>
<reference evidence="6" key="3">
    <citation type="submission" date="2025-09" db="UniProtKB">
        <authorList>
            <consortium name="Ensembl"/>
        </authorList>
    </citation>
    <scope>IDENTIFICATION</scope>
</reference>
<evidence type="ECO:0000259" key="5">
    <source>
        <dbReference type="PROSITE" id="PS50279"/>
    </source>
</evidence>
<protein>
    <recommendedName>
        <fullName evidence="5">BPTI/Kunitz inhibitor domain-containing protein</fullName>
    </recommendedName>
</protein>
<dbReference type="GO" id="GO:0004867">
    <property type="term" value="F:serine-type endopeptidase inhibitor activity"/>
    <property type="evidence" value="ECO:0000318"/>
    <property type="project" value="GO_Central"/>
</dbReference>
<dbReference type="GO" id="GO:0005615">
    <property type="term" value="C:extracellular space"/>
    <property type="evidence" value="ECO:0000318"/>
    <property type="project" value="GO_Central"/>
</dbReference>
<dbReference type="FunFam" id="4.10.410.10:FF:000004">
    <property type="entry name" value="Tissue factor pathway inhibitor"/>
    <property type="match status" value="1"/>
</dbReference>
<dbReference type="SUPFAM" id="SSF57362">
    <property type="entry name" value="BPTI-like"/>
    <property type="match status" value="1"/>
</dbReference>
<organism evidence="6 7">
    <name type="scientific">Anolis carolinensis</name>
    <name type="common">Green anole</name>
    <name type="synonym">American chameleon</name>
    <dbReference type="NCBI Taxonomy" id="28377"/>
    <lineage>
        <taxon>Eukaryota</taxon>
        <taxon>Metazoa</taxon>
        <taxon>Chordata</taxon>
        <taxon>Craniata</taxon>
        <taxon>Vertebrata</taxon>
        <taxon>Euteleostomi</taxon>
        <taxon>Lepidosauria</taxon>
        <taxon>Squamata</taxon>
        <taxon>Bifurcata</taxon>
        <taxon>Unidentata</taxon>
        <taxon>Episquamata</taxon>
        <taxon>Toxicofera</taxon>
        <taxon>Iguania</taxon>
        <taxon>Dactyloidae</taxon>
        <taxon>Anolis</taxon>
    </lineage>
</organism>
<feature type="domain" description="BPTI/Kunitz inhibitor" evidence="5">
    <location>
        <begin position="35"/>
        <end position="85"/>
    </location>
</feature>
<evidence type="ECO:0000313" key="6">
    <source>
        <dbReference type="Ensembl" id="ENSACAP00000034903.1"/>
    </source>
</evidence>
<evidence type="ECO:0000256" key="3">
    <source>
        <dbReference type="ARBA" id="ARBA00023157"/>
    </source>
</evidence>
<dbReference type="SMART" id="SM00131">
    <property type="entry name" value="KU"/>
    <property type="match status" value="1"/>
</dbReference>
<dbReference type="InterPro" id="IPR002223">
    <property type="entry name" value="Kunitz_BPTI"/>
</dbReference>
<keyword evidence="2" id="KW-0964">Secreted</keyword>
<proteinExistence type="predicted"/>
<dbReference type="GeneTree" id="ENSGT00940000164331"/>
<dbReference type="AlphaFoldDB" id="A0A803TI63"/>
<dbReference type="PANTHER" id="PTHR10083:SF383">
    <property type="entry name" value="BPTI_KUNITZ INHIBITOR DOMAIN-CONTAINING PROTEIN"/>
    <property type="match status" value="1"/>
</dbReference>